<dbReference type="PANTHER" id="PTHR12015">
    <property type="entry name" value="SMALL INDUCIBLE CYTOKINE A"/>
    <property type="match status" value="1"/>
</dbReference>
<dbReference type="InterPro" id="IPR001811">
    <property type="entry name" value="Chemokine_IL8-like_dom"/>
</dbReference>
<evidence type="ECO:0000256" key="2">
    <source>
        <dbReference type="ARBA" id="ARBA00010665"/>
    </source>
</evidence>
<keyword evidence="3" id="KW-0202">Cytokine</keyword>
<dbReference type="Pfam" id="PF00048">
    <property type="entry name" value="IL8"/>
    <property type="match status" value="1"/>
</dbReference>
<comment type="subcellular location">
    <subcellularLocation>
        <location evidence="1">Secreted</location>
    </subcellularLocation>
</comment>
<comment type="similarity">
    <text evidence="2">Belongs to the intercrine alpha (chemokine CxC) family.</text>
</comment>
<dbReference type="OMA" id="CQCIQTH"/>
<proteinExistence type="inferred from homology"/>
<dbReference type="CDD" id="cd00273">
    <property type="entry name" value="Chemokine_CXC"/>
    <property type="match status" value="1"/>
</dbReference>
<dbReference type="InterPro" id="IPR001089">
    <property type="entry name" value="Chemokine_CXC"/>
</dbReference>
<evidence type="ECO:0000256" key="5">
    <source>
        <dbReference type="SAM" id="SignalP"/>
    </source>
</evidence>
<dbReference type="GO" id="GO:0008009">
    <property type="term" value="F:chemokine activity"/>
    <property type="evidence" value="ECO:0007669"/>
    <property type="project" value="InterPro"/>
</dbReference>
<dbReference type="AlphaFoldDB" id="A0A974DZC2"/>
<evidence type="ECO:0000256" key="3">
    <source>
        <dbReference type="ARBA" id="ARBA00022514"/>
    </source>
</evidence>
<keyword evidence="4" id="KW-0964">Secreted</keyword>
<dbReference type="FunFam" id="2.40.50.40:FF:000004">
    <property type="entry name" value="C-X-C motif chemokine"/>
    <property type="match status" value="1"/>
</dbReference>
<dbReference type="Proteomes" id="UP000694892">
    <property type="component" value="Chromosome 1L"/>
</dbReference>
<dbReference type="GO" id="GO:0006955">
    <property type="term" value="P:immune response"/>
    <property type="evidence" value="ECO:0007669"/>
    <property type="project" value="InterPro"/>
</dbReference>
<dbReference type="InterPro" id="IPR033899">
    <property type="entry name" value="CXC_Chemokine_domain"/>
</dbReference>
<feature type="domain" description="Chemokine interleukin-8-like" evidence="6">
    <location>
        <begin position="31"/>
        <end position="92"/>
    </location>
</feature>
<gene>
    <name evidence="7" type="ORF">XELAEV_18005829mg</name>
</gene>
<evidence type="ECO:0000256" key="4">
    <source>
        <dbReference type="ARBA" id="ARBA00022525"/>
    </source>
</evidence>
<evidence type="ECO:0000259" key="6">
    <source>
        <dbReference type="SMART" id="SM00199"/>
    </source>
</evidence>
<dbReference type="PANTHER" id="PTHR12015:SF198">
    <property type="entry name" value="PLATELET BASIC PROTEIN"/>
    <property type="match status" value="1"/>
</dbReference>
<dbReference type="GO" id="GO:0005615">
    <property type="term" value="C:extracellular space"/>
    <property type="evidence" value="ECO:0007669"/>
    <property type="project" value="UniProtKB-KW"/>
</dbReference>
<organism evidence="7 8">
    <name type="scientific">Xenopus laevis</name>
    <name type="common">African clawed frog</name>
    <dbReference type="NCBI Taxonomy" id="8355"/>
    <lineage>
        <taxon>Eukaryota</taxon>
        <taxon>Metazoa</taxon>
        <taxon>Chordata</taxon>
        <taxon>Craniata</taxon>
        <taxon>Vertebrata</taxon>
        <taxon>Euteleostomi</taxon>
        <taxon>Amphibia</taxon>
        <taxon>Batrachia</taxon>
        <taxon>Anura</taxon>
        <taxon>Pipoidea</taxon>
        <taxon>Pipidae</taxon>
        <taxon>Xenopodinae</taxon>
        <taxon>Xenopus</taxon>
        <taxon>Xenopus</taxon>
    </lineage>
</organism>
<feature type="signal peptide" evidence="5">
    <location>
        <begin position="1"/>
        <end position="22"/>
    </location>
</feature>
<dbReference type="InterPro" id="IPR036048">
    <property type="entry name" value="Interleukin_8-like_sf"/>
</dbReference>
<dbReference type="PRINTS" id="PR00437">
    <property type="entry name" value="SMALLCYTKCXC"/>
</dbReference>
<dbReference type="GO" id="GO:0006952">
    <property type="term" value="P:defense response"/>
    <property type="evidence" value="ECO:0007669"/>
    <property type="project" value="InterPro"/>
</dbReference>
<evidence type="ECO:0000256" key="1">
    <source>
        <dbReference type="ARBA" id="ARBA00004613"/>
    </source>
</evidence>
<keyword evidence="5" id="KW-0732">Signal</keyword>
<dbReference type="PRINTS" id="PR00436">
    <property type="entry name" value="INTERLEUKIN8"/>
</dbReference>
<dbReference type="Gene3D" id="2.40.50.40">
    <property type="match status" value="1"/>
</dbReference>
<feature type="chain" id="PRO_5041393060" description="Chemokine interleukin-8-like domain-containing protein" evidence="5">
    <location>
        <begin position="23"/>
        <end position="107"/>
    </location>
</feature>
<sequence length="107" mass="12079">MSAKIFAATFAFCLLYTAFSEGVYKIKKSSALRCQCLTTHSAFIPPRLYKSVELIPSGPHCKNLEVIITIKSGERVCVDPSQRWVERIIKSILESNKNEEPVTQTDR</sequence>
<reference evidence="8" key="1">
    <citation type="journal article" date="2016" name="Nature">
        <title>Genome evolution in the allotetraploid frog Xenopus laevis.</title>
        <authorList>
            <person name="Session A.M."/>
            <person name="Uno Y."/>
            <person name="Kwon T."/>
            <person name="Chapman J.A."/>
            <person name="Toyoda A."/>
            <person name="Takahashi S."/>
            <person name="Fukui A."/>
            <person name="Hikosaka A."/>
            <person name="Suzuki A."/>
            <person name="Kondo M."/>
            <person name="van Heeringen S.J."/>
            <person name="Quigley I."/>
            <person name="Heinz S."/>
            <person name="Ogino H."/>
            <person name="Ochi H."/>
            <person name="Hellsten U."/>
            <person name="Lyons J.B."/>
            <person name="Simakov O."/>
            <person name="Putnam N."/>
            <person name="Stites J."/>
            <person name="Kuroki Y."/>
            <person name="Tanaka T."/>
            <person name="Michiue T."/>
            <person name="Watanabe M."/>
            <person name="Bogdanovic O."/>
            <person name="Lister R."/>
            <person name="Georgiou G."/>
            <person name="Paranjpe S.S."/>
            <person name="van Kruijsbergen I."/>
            <person name="Shu S."/>
            <person name="Carlson J."/>
            <person name="Kinoshita T."/>
            <person name="Ohta Y."/>
            <person name="Mawaribuchi S."/>
            <person name="Jenkins J."/>
            <person name="Grimwood J."/>
            <person name="Schmutz J."/>
            <person name="Mitros T."/>
            <person name="Mozaffari S.V."/>
            <person name="Suzuki Y."/>
            <person name="Haramoto Y."/>
            <person name="Yamamoto T.S."/>
            <person name="Takagi C."/>
            <person name="Heald R."/>
            <person name="Miller K."/>
            <person name="Haudenschild C."/>
            <person name="Kitzman J."/>
            <person name="Nakayama T."/>
            <person name="Izutsu Y."/>
            <person name="Robert J."/>
            <person name="Fortriede J."/>
            <person name="Burns K."/>
            <person name="Lotay V."/>
            <person name="Karimi K."/>
            <person name="Yasuoka Y."/>
            <person name="Dichmann D.S."/>
            <person name="Flajnik M.F."/>
            <person name="Houston D.W."/>
            <person name="Shendure J."/>
            <person name="DuPasquier L."/>
            <person name="Vize P.D."/>
            <person name="Zorn A.M."/>
            <person name="Ito M."/>
            <person name="Marcotte E.M."/>
            <person name="Wallingford J.B."/>
            <person name="Ito Y."/>
            <person name="Asashima M."/>
            <person name="Ueno N."/>
            <person name="Matsuda Y."/>
            <person name="Veenstra G.J."/>
            <person name="Fujiyama A."/>
            <person name="Harland R.M."/>
            <person name="Taira M."/>
            <person name="Rokhsar D.S."/>
        </authorList>
    </citation>
    <scope>NUCLEOTIDE SEQUENCE [LARGE SCALE GENOMIC DNA]</scope>
    <source>
        <strain evidence="8">J</strain>
    </source>
</reference>
<protein>
    <recommendedName>
        <fullName evidence="6">Chemokine interleukin-8-like domain-containing protein</fullName>
    </recommendedName>
</protein>
<dbReference type="SMART" id="SM00199">
    <property type="entry name" value="SCY"/>
    <property type="match status" value="1"/>
</dbReference>
<name>A0A974DZC2_XENLA</name>
<accession>A0A974DZC2</accession>
<dbReference type="EMBL" id="CM004466">
    <property type="protein sequence ID" value="OCU00047.1"/>
    <property type="molecule type" value="Genomic_DNA"/>
</dbReference>
<evidence type="ECO:0000313" key="8">
    <source>
        <dbReference type="Proteomes" id="UP000694892"/>
    </source>
</evidence>
<dbReference type="InterPro" id="IPR039809">
    <property type="entry name" value="Chemokine_b/g/d"/>
</dbReference>
<dbReference type="SUPFAM" id="SSF54117">
    <property type="entry name" value="Interleukin 8-like chemokines"/>
    <property type="match status" value="1"/>
</dbReference>
<evidence type="ECO:0000313" key="7">
    <source>
        <dbReference type="EMBL" id="OCU00047.1"/>
    </source>
</evidence>